<dbReference type="Proteomes" id="UP000887576">
    <property type="component" value="Unplaced"/>
</dbReference>
<sequence length="116" mass="12759">MEEEEESQSFANCQKQIIQKPTIYEKIWLEGNKIATFMFIAFSVIAAVASVLKELTSTPPEPPLSDDPIPTLSVGNEFGTLTLNELHQTLFSLVILLILAIAAGYVVELLKLPALL</sequence>
<reference evidence="2" key="1">
    <citation type="submission" date="2022-11" db="UniProtKB">
        <authorList>
            <consortium name="WormBaseParasite"/>
        </authorList>
    </citation>
    <scope>IDENTIFICATION</scope>
</reference>
<evidence type="ECO:0000313" key="2">
    <source>
        <dbReference type="WBParaSite" id="JU765_v2.g7660.t1"/>
    </source>
</evidence>
<evidence type="ECO:0000313" key="1">
    <source>
        <dbReference type="Proteomes" id="UP000887576"/>
    </source>
</evidence>
<name>A0AC34RK62_9BILA</name>
<accession>A0AC34RK62</accession>
<protein>
    <submittedName>
        <fullName evidence="2">Uncharacterized protein</fullName>
    </submittedName>
</protein>
<dbReference type="WBParaSite" id="JU765_v2.g7660.t1">
    <property type="protein sequence ID" value="JU765_v2.g7660.t1"/>
    <property type="gene ID" value="JU765_v2.g7660"/>
</dbReference>
<proteinExistence type="predicted"/>
<organism evidence="1 2">
    <name type="scientific">Panagrolaimus sp. JU765</name>
    <dbReference type="NCBI Taxonomy" id="591449"/>
    <lineage>
        <taxon>Eukaryota</taxon>
        <taxon>Metazoa</taxon>
        <taxon>Ecdysozoa</taxon>
        <taxon>Nematoda</taxon>
        <taxon>Chromadorea</taxon>
        <taxon>Rhabditida</taxon>
        <taxon>Tylenchina</taxon>
        <taxon>Panagrolaimomorpha</taxon>
        <taxon>Panagrolaimoidea</taxon>
        <taxon>Panagrolaimidae</taxon>
        <taxon>Panagrolaimus</taxon>
    </lineage>
</organism>